<evidence type="ECO:0000256" key="1">
    <source>
        <dbReference type="ARBA" id="ARBA00004651"/>
    </source>
</evidence>
<feature type="transmembrane region" description="Helical" evidence="10">
    <location>
        <begin position="240"/>
        <end position="258"/>
    </location>
</feature>
<dbReference type="PANTHER" id="PTHR30413">
    <property type="entry name" value="INNER MEMBRANE TRANSPORT PERMEASE"/>
    <property type="match status" value="1"/>
</dbReference>
<keyword evidence="6 10" id="KW-0812">Transmembrane</keyword>
<comment type="caution">
    <text evidence="12">The sequence shown here is derived from an EMBL/GenBank/DDBJ whole genome shotgun (WGS) entry which is preliminary data.</text>
</comment>
<evidence type="ECO:0000256" key="9">
    <source>
        <dbReference type="ARBA" id="ARBA00023136"/>
    </source>
</evidence>
<evidence type="ECO:0000313" key="12">
    <source>
        <dbReference type="EMBL" id="MYL98829.1"/>
    </source>
</evidence>
<feature type="transmembrane region" description="Helical" evidence="10">
    <location>
        <begin position="69"/>
        <end position="87"/>
    </location>
</feature>
<dbReference type="Proteomes" id="UP000465810">
    <property type="component" value="Unassembled WGS sequence"/>
</dbReference>
<evidence type="ECO:0000256" key="2">
    <source>
        <dbReference type="ARBA" id="ARBA00007783"/>
    </source>
</evidence>
<name>A0A7X4K823_9SPHN</name>
<evidence type="ECO:0000256" key="3">
    <source>
        <dbReference type="ARBA" id="ARBA00022448"/>
    </source>
</evidence>
<dbReference type="GO" id="GO:0043190">
    <property type="term" value="C:ATP-binding cassette (ABC) transporter complex"/>
    <property type="evidence" value="ECO:0007669"/>
    <property type="project" value="InterPro"/>
</dbReference>
<dbReference type="AlphaFoldDB" id="A0A7X4K823"/>
<evidence type="ECO:0000256" key="5">
    <source>
        <dbReference type="ARBA" id="ARBA00022597"/>
    </source>
</evidence>
<keyword evidence="5" id="KW-0762">Sugar transport</keyword>
<keyword evidence="9 10" id="KW-0472">Membrane</keyword>
<evidence type="ECO:0000313" key="13">
    <source>
        <dbReference type="Proteomes" id="UP000465810"/>
    </source>
</evidence>
<dbReference type="GO" id="GO:0015920">
    <property type="term" value="P:lipopolysaccharide transport"/>
    <property type="evidence" value="ECO:0007669"/>
    <property type="project" value="TreeGrafter"/>
</dbReference>
<protein>
    <submittedName>
        <fullName evidence="12">ABC transporter permease</fullName>
    </submittedName>
</protein>
<dbReference type="GO" id="GO:0140359">
    <property type="term" value="F:ABC-type transporter activity"/>
    <property type="evidence" value="ECO:0007669"/>
    <property type="project" value="InterPro"/>
</dbReference>
<keyword evidence="3" id="KW-0813">Transport</keyword>
<keyword evidence="8" id="KW-0625">Polysaccharide transport</keyword>
<keyword evidence="7 10" id="KW-1133">Transmembrane helix</keyword>
<evidence type="ECO:0000256" key="4">
    <source>
        <dbReference type="ARBA" id="ARBA00022475"/>
    </source>
</evidence>
<keyword evidence="4" id="KW-1003">Cell membrane</keyword>
<feature type="transmembrane region" description="Helical" evidence="10">
    <location>
        <begin position="116"/>
        <end position="144"/>
    </location>
</feature>
<gene>
    <name evidence="12" type="ORF">GR702_13760</name>
</gene>
<reference evidence="12 13" key="1">
    <citation type="submission" date="2019-12" db="EMBL/GenBank/DDBJ databases">
        <authorList>
            <person name="Feng G."/>
            <person name="Zhu H."/>
        </authorList>
    </citation>
    <scope>NUCLEOTIDE SEQUENCE [LARGE SCALE GENOMIC DNA]</scope>
    <source>
        <strain evidence="12 13">FGD1</strain>
    </source>
</reference>
<accession>A0A7X4K823</accession>
<feature type="transmembrane region" description="Helical" evidence="10">
    <location>
        <begin position="184"/>
        <end position="202"/>
    </location>
</feature>
<dbReference type="GO" id="GO:0015774">
    <property type="term" value="P:polysaccharide transport"/>
    <property type="evidence" value="ECO:0007669"/>
    <property type="project" value="UniProtKB-KW"/>
</dbReference>
<comment type="similarity">
    <text evidence="2">Belongs to the ABC-2 integral membrane protein family.</text>
</comment>
<keyword evidence="13" id="KW-1185">Reference proteome</keyword>
<dbReference type="EMBL" id="WVTD01000010">
    <property type="protein sequence ID" value="MYL98829.1"/>
    <property type="molecule type" value="Genomic_DNA"/>
</dbReference>
<evidence type="ECO:0000256" key="10">
    <source>
        <dbReference type="SAM" id="Phobius"/>
    </source>
</evidence>
<evidence type="ECO:0000256" key="8">
    <source>
        <dbReference type="ARBA" id="ARBA00023047"/>
    </source>
</evidence>
<feature type="transmembrane region" description="Helical" evidence="10">
    <location>
        <begin position="42"/>
        <end position="63"/>
    </location>
</feature>
<dbReference type="PANTHER" id="PTHR30413:SF10">
    <property type="entry name" value="CAPSULE POLYSACCHARIDE EXPORT INNER-MEMBRANE PROTEIN CTRC"/>
    <property type="match status" value="1"/>
</dbReference>
<proteinExistence type="inferred from homology"/>
<sequence length="269" mass="30508">MPADDRSEPLLPLSGLRIQARIVWALLLREVITRFGRRNIGFLWLFVEPALFVIVITAIWTATHDLHRSQIPIAAFTLTGYTSMLMWRNTPSRCIGALSSNQALLYHRRVTMLDIYLARILLEFAGVTTSFMVLGLVMWLGGWLEPPENVLQVIGGWGLLAWFGMALALTLGPLSERYPSVQKLWSPVAILLFILSGTSFLLDTFPPTVRYWLLWLPMTSGLEYLREGFFGSHFKAHYDLGYMCSATMLLMLFGLSQVRRVALNEVRIA</sequence>
<evidence type="ECO:0000256" key="6">
    <source>
        <dbReference type="ARBA" id="ARBA00022692"/>
    </source>
</evidence>
<feature type="domain" description="ABC-2 type transporter transmembrane" evidence="11">
    <location>
        <begin position="23"/>
        <end position="230"/>
    </location>
</feature>
<feature type="transmembrane region" description="Helical" evidence="10">
    <location>
        <begin position="150"/>
        <end position="172"/>
    </location>
</feature>
<comment type="subcellular location">
    <subcellularLocation>
        <location evidence="1">Cell membrane</location>
        <topology evidence="1">Multi-pass membrane protein</topology>
    </subcellularLocation>
</comment>
<dbReference type="Pfam" id="PF01061">
    <property type="entry name" value="ABC2_membrane"/>
    <property type="match status" value="1"/>
</dbReference>
<dbReference type="InterPro" id="IPR000412">
    <property type="entry name" value="ABC_2_transport"/>
</dbReference>
<organism evidence="12 13">
    <name type="scientific">Novosphingobium silvae</name>
    <dbReference type="NCBI Taxonomy" id="2692619"/>
    <lineage>
        <taxon>Bacteria</taxon>
        <taxon>Pseudomonadati</taxon>
        <taxon>Pseudomonadota</taxon>
        <taxon>Alphaproteobacteria</taxon>
        <taxon>Sphingomonadales</taxon>
        <taxon>Sphingomonadaceae</taxon>
        <taxon>Novosphingobium</taxon>
    </lineage>
</organism>
<dbReference type="PRINTS" id="PR00164">
    <property type="entry name" value="ABC2TRNSPORT"/>
</dbReference>
<dbReference type="RefSeq" id="WP_160986469.1">
    <property type="nucleotide sequence ID" value="NZ_WVTD01000010.1"/>
</dbReference>
<evidence type="ECO:0000259" key="11">
    <source>
        <dbReference type="Pfam" id="PF01061"/>
    </source>
</evidence>
<evidence type="ECO:0000256" key="7">
    <source>
        <dbReference type="ARBA" id="ARBA00022989"/>
    </source>
</evidence>
<dbReference type="InterPro" id="IPR013525">
    <property type="entry name" value="ABC2_TM"/>
</dbReference>